<evidence type="ECO:0000259" key="1">
    <source>
        <dbReference type="Pfam" id="PF17989"/>
    </source>
</evidence>
<dbReference type="Proteomes" id="UP001579974">
    <property type="component" value="Unassembled WGS sequence"/>
</dbReference>
<dbReference type="Pfam" id="PF17989">
    <property type="entry name" value="ALP_N"/>
    <property type="match status" value="1"/>
</dbReference>
<dbReference type="Gene3D" id="3.30.420.40">
    <property type="match status" value="2"/>
</dbReference>
<dbReference type="CDD" id="cd24023">
    <property type="entry name" value="ASKHA_NBD_ParM_Alp7A-like"/>
    <property type="match status" value="1"/>
</dbReference>
<dbReference type="EMBL" id="JBDXSU010000008">
    <property type="protein sequence ID" value="MFB5190962.1"/>
    <property type="molecule type" value="Genomic_DNA"/>
</dbReference>
<dbReference type="SUPFAM" id="SSF53067">
    <property type="entry name" value="Actin-like ATPase domain"/>
    <property type="match status" value="1"/>
</dbReference>
<protein>
    <submittedName>
        <fullName evidence="3">ParM/StbA family protein</fullName>
    </submittedName>
</protein>
<dbReference type="InterPro" id="IPR040607">
    <property type="entry name" value="ALP_N"/>
</dbReference>
<dbReference type="InterPro" id="IPR054368">
    <property type="entry name" value="Alp7A-like_C"/>
</dbReference>
<comment type="caution">
    <text evidence="3">The sequence shown here is derived from an EMBL/GenBank/DDBJ whole genome shotgun (WGS) entry which is preliminary data.</text>
</comment>
<proteinExistence type="predicted"/>
<dbReference type="RefSeq" id="WP_275474616.1">
    <property type="nucleotide sequence ID" value="NZ_CP162940.1"/>
</dbReference>
<feature type="domain" description="Actin-like protein N-terminal" evidence="1">
    <location>
        <begin position="23"/>
        <end position="177"/>
    </location>
</feature>
<evidence type="ECO:0000313" key="3">
    <source>
        <dbReference type="EMBL" id="MFB5190962.1"/>
    </source>
</evidence>
<reference evidence="3 4" key="1">
    <citation type="journal article" date="2024" name="Int. J. Mol. Sci.">
        <title>Exploration of Alicyclobacillus spp. Genome in Search of Antibiotic Resistance.</title>
        <authorList>
            <person name="Bucka-Kolendo J."/>
            <person name="Kiousi D.E."/>
            <person name="Dekowska A."/>
            <person name="Mikolajczuk-Szczyrba A."/>
            <person name="Karadedos D.M."/>
            <person name="Michael P."/>
            <person name="Galanis A."/>
            <person name="Sokolowska B."/>
        </authorList>
    </citation>
    <scope>NUCLEOTIDE SEQUENCE [LARGE SCALE GENOMIC DNA]</scope>
    <source>
        <strain evidence="3 4">KKP 3000</strain>
    </source>
</reference>
<feature type="domain" description="Alp7A-like C-terminal" evidence="2">
    <location>
        <begin position="223"/>
        <end position="353"/>
    </location>
</feature>
<sequence length="397" mass="43616">MKPEGMNWMGKDPTLLNTNITVAVDNGNSFVKACYDAINQTFMFPNVTVQSDQKRKVILNQGEPIDNLDLEIVSPSIPEGFGRHFQIGVLASRHPRAQAIIGHKAAQMKSQRPETMITTLGALAYAIATKHAADIENGVKRIRAQVKLGIGLPIAEVSEAQAFSDKLTRGVHMVAFRSTPKFEGVEVEMQISLPDGINVDNVSGIIDLASEPKSTLMDKSFGVADLGGIDLDIAFFKPGLQLDDYTSTGFRINLNDIITRIRKDFNAQMGQDLIKSDVNVIERIVNKDYEVKWQGLVKGNIGDIANLYLTELARDVLERVLDAWAEAPEAEEFLFIGGGATILASYIKDVERQGRPLRFDTQEHSQLRNLRGTFRSLESAMDSGVEVAVSAPGDETV</sequence>
<keyword evidence="4" id="KW-1185">Reference proteome</keyword>
<evidence type="ECO:0000313" key="4">
    <source>
        <dbReference type="Proteomes" id="UP001579974"/>
    </source>
</evidence>
<dbReference type="Pfam" id="PF22128">
    <property type="entry name" value="Alp7A_like_C"/>
    <property type="match status" value="1"/>
</dbReference>
<gene>
    <name evidence="3" type="ORF">KKP3000_004458</name>
</gene>
<dbReference type="InterPro" id="IPR043129">
    <property type="entry name" value="ATPase_NBD"/>
</dbReference>
<evidence type="ECO:0000259" key="2">
    <source>
        <dbReference type="Pfam" id="PF22128"/>
    </source>
</evidence>
<organism evidence="3 4">
    <name type="scientific">Alicyclobacillus fastidiosus</name>
    <dbReference type="NCBI Taxonomy" id="392011"/>
    <lineage>
        <taxon>Bacteria</taxon>
        <taxon>Bacillati</taxon>
        <taxon>Bacillota</taxon>
        <taxon>Bacilli</taxon>
        <taxon>Bacillales</taxon>
        <taxon>Alicyclobacillaceae</taxon>
        <taxon>Alicyclobacillus</taxon>
    </lineage>
</organism>
<name>A0ABV5AFJ3_9BACL</name>
<accession>A0ABV5AFJ3</accession>